<dbReference type="Pfam" id="PF09594">
    <property type="entry name" value="GT87"/>
    <property type="match status" value="1"/>
</dbReference>
<name>A0A2S8SPA4_9BACT</name>
<sequence length="170" mass="19546">MDLRDELMERLIPPLRTLPWSRKAVFFGVLMSVDSIQVGQFPLLFTTFWIAYLLLSATRNRGLWMGLALALPGAIKIYPALMLMVPLSLKGRRGWREIGFFVLVLIFFCGIIPTLFNGPRVMELSRSFVREVVFNPAGGCRKTFSSDRSQIRVWNRFFCGICLRVCRHLV</sequence>
<evidence type="ECO:0008006" key="11">
    <source>
        <dbReference type="Google" id="ProtNLM"/>
    </source>
</evidence>
<dbReference type="EMBL" id="NIGF01000027">
    <property type="protein sequence ID" value="PQV62616.1"/>
    <property type="molecule type" value="Genomic_DNA"/>
</dbReference>
<keyword evidence="4 8" id="KW-0812">Transmembrane</keyword>
<comment type="subcellular location">
    <subcellularLocation>
        <location evidence="1">Cell membrane</location>
        <topology evidence="1">Multi-pass membrane protein</topology>
    </subcellularLocation>
</comment>
<accession>A0A2S8SPA4</accession>
<feature type="transmembrane region" description="Helical" evidence="8">
    <location>
        <begin position="98"/>
        <end position="116"/>
    </location>
</feature>
<organism evidence="9 10">
    <name type="scientific">Abditibacterium utsteinense</name>
    <dbReference type="NCBI Taxonomy" id="1960156"/>
    <lineage>
        <taxon>Bacteria</taxon>
        <taxon>Pseudomonadati</taxon>
        <taxon>Abditibacteriota</taxon>
        <taxon>Abditibacteriia</taxon>
        <taxon>Abditibacteriales</taxon>
        <taxon>Abditibacteriaceae</taxon>
        <taxon>Abditibacterium</taxon>
    </lineage>
</organism>
<evidence type="ECO:0000313" key="9">
    <source>
        <dbReference type="EMBL" id="PQV62616.1"/>
    </source>
</evidence>
<gene>
    <name evidence="9" type="ORF">B1R32_12728</name>
</gene>
<dbReference type="InterPro" id="IPR018584">
    <property type="entry name" value="GT87"/>
</dbReference>
<feature type="transmembrane region" description="Helical" evidence="8">
    <location>
        <begin position="62"/>
        <end position="86"/>
    </location>
</feature>
<protein>
    <recommendedName>
        <fullName evidence="11">DUF2029 domain-containing protein</fullName>
    </recommendedName>
</protein>
<evidence type="ECO:0000256" key="8">
    <source>
        <dbReference type="SAM" id="Phobius"/>
    </source>
</evidence>
<dbReference type="Proteomes" id="UP000237684">
    <property type="component" value="Unassembled WGS sequence"/>
</dbReference>
<feature type="transmembrane region" description="Helical" evidence="8">
    <location>
        <begin position="36"/>
        <end position="55"/>
    </location>
</feature>
<keyword evidence="5 8" id="KW-1133">Transmembrane helix</keyword>
<keyword evidence="10" id="KW-1185">Reference proteome</keyword>
<comment type="similarity">
    <text evidence="7">Belongs to the glycosyltransferase 87 family.</text>
</comment>
<reference evidence="9 10" key="1">
    <citation type="journal article" date="2018" name="Syst. Appl. Microbiol.">
        <title>Abditibacterium utsteinense sp. nov., the first cultivated member of candidate phylum FBP, isolated from ice-free Antarctic soil samples.</title>
        <authorList>
            <person name="Tahon G."/>
            <person name="Tytgat B."/>
            <person name="Lebbe L."/>
            <person name="Carlier A."/>
            <person name="Willems A."/>
        </authorList>
    </citation>
    <scope>NUCLEOTIDE SEQUENCE [LARGE SCALE GENOMIC DNA]</scope>
    <source>
        <strain evidence="9 10">LMG 29911</strain>
    </source>
</reference>
<evidence type="ECO:0000256" key="1">
    <source>
        <dbReference type="ARBA" id="ARBA00004651"/>
    </source>
</evidence>
<dbReference type="GO" id="GO:0005886">
    <property type="term" value="C:plasma membrane"/>
    <property type="evidence" value="ECO:0007669"/>
    <property type="project" value="UniProtKB-SubCell"/>
</dbReference>
<evidence type="ECO:0000256" key="4">
    <source>
        <dbReference type="ARBA" id="ARBA00022692"/>
    </source>
</evidence>
<evidence type="ECO:0000313" key="10">
    <source>
        <dbReference type="Proteomes" id="UP000237684"/>
    </source>
</evidence>
<keyword evidence="6 8" id="KW-0472">Membrane</keyword>
<keyword evidence="3" id="KW-0808">Transferase</keyword>
<evidence type="ECO:0000256" key="5">
    <source>
        <dbReference type="ARBA" id="ARBA00022989"/>
    </source>
</evidence>
<evidence type="ECO:0000256" key="6">
    <source>
        <dbReference type="ARBA" id="ARBA00023136"/>
    </source>
</evidence>
<proteinExistence type="inferred from homology"/>
<dbReference type="GO" id="GO:0016758">
    <property type="term" value="F:hexosyltransferase activity"/>
    <property type="evidence" value="ECO:0007669"/>
    <property type="project" value="InterPro"/>
</dbReference>
<keyword evidence="2" id="KW-1003">Cell membrane</keyword>
<dbReference type="InParanoid" id="A0A2S8SPA4"/>
<evidence type="ECO:0000256" key="7">
    <source>
        <dbReference type="ARBA" id="ARBA00024033"/>
    </source>
</evidence>
<comment type="caution">
    <text evidence="9">The sequence shown here is derived from an EMBL/GenBank/DDBJ whole genome shotgun (WGS) entry which is preliminary data.</text>
</comment>
<dbReference type="AlphaFoldDB" id="A0A2S8SPA4"/>
<evidence type="ECO:0000256" key="3">
    <source>
        <dbReference type="ARBA" id="ARBA00022679"/>
    </source>
</evidence>
<evidence type="ECO:0000256" key="2">
    <source>
        <dbReference type="ARBA" id="ARBA00022475"/>
    </source>
</evidence>